<dbReference type="GO" id="GO:0003677">
    <property type="term" value="F:DNA binding"/>
    <property type="evidence" value="ECO:0007669"/>
    <property type="project" value="InterPro"/>
</dbReference>
<dbReference type="Gene3D" id="1.10.3100.10">
    <property type="entry name" value="Putative cytoplasmic protein"/>
    <property type="match status" value="1"/>
</dbReference>
<evidence type="ECO:0000313" key="1">
    <source>
        <dbReference type="EMBL" id="AKN37110.1"/>
    </source>
</evidence>
<organism evidence="1">
    <name type="scientific">Vibrio cyclitrophicus</name>
    <dbReference type="NCBI Taxonomy" id="47951"/>
    <lineage>
        <taxon>Bacteria</taxon>
        <taxon>Pseudomonadati</taxon>
        <taxon>Pseudomonadota</taxon>
        <taxon>Gammaproteobacteria</taxon>
        <taxon>Vibrionales</taxon>
        <taxon>Vibrionaceae</taxon>
        <taxon>Vibrio</taxon>
    </lineage>
</organism>
<sequence>MTNHELKQLRRLLFLEVSEAAELIGECEPRTWQRWEKGDRAIPNDVSRVIQMLALTRLERVELLHDVGDPNYRYFDSFEEYKASGGAGSELKWRLAQSVATALLCESEADKWREEETID</sequence>
<dbReference type="InterPro" id="IPR015060">
    <property type="entry name" value="Aca2_YdiL-like"/>
</dbReference>
<dbReference type="InterPro" id="IPR010982">
    <property type="entry name" value="Lambda_DNA-bd_dom_sf"/>
</dbReference>
<name>A0A0H3ZLW8_9VIBR</name>
<protein>
    <submittedName>
        <fullName evidence="1">Cytoplasmic protein</fullName>
    </submittedName>
</protein>
<dbReference type="AlphaFoldDB" id="A0A0H3ZLW8"/>
<dbReference type="InterPro" id="IPR027910">
    <property type="entry name" value="YdiL_sf"/>
</dbReference>
<dbReference type="EMBL" id="KP795522">
    <property type="protein sequence ID" value="AKN37110.1"/>
    <property type="molecule type" value="Genomic_DNA"/>
</dbReference>
<reference evidence="1" key="1">
    <citation type="journal article" date="2015" name="MBio">
        <title>Eco-Evolutionary Dynamics of Episomes among Ecologically Cohesive Bacterial Populations.</title>
        <authorList>
            <person name="Xue H."/>
            <person name="Cordero O.X."/>
            <person name="Camas F.M."/>
            <person name="Trimble W."/>
            <person name="Meyer F."/>
            <person name="Guglielmini J."/>
            <person name="Rocha E.P."/>
            <person name="Polz M.F."/>
        </authorList>
    </citation>
    <scope>NUCLEOTIDE SEQUENCE</scope>
    <source>
        <strain evidence="1">FF_61</strain>
    </source>
</reference>
<dbReference type="SUPFAM" id="SSF47413">
    <property type="entry name" value="lambda repressor-like DNA-binding domains"/>
    <property type="match status" value="1"/>
</dbReference>
<dbReference type="Pfam" id="PF08965">
    <property type="entry name" value="Aca2_YdiL"/>
    <property type="match status" value="1"/>
</dbReference>
<accession>A0A0H3ZLW8</accession>
<proteinExistence type="predicted"/>